<dbReference type="Proteomes" id="UP001154015">
    <property type="component" value="Unassembled WGS sequence"/>
</dbReference>
<feature type="transmembrane region" description="Helical" evidence="8">
    <location>
        <begin position="351"/>
        <end position="374"/>
    </location>
</feature>
<reference evidence="10" key="1">
    <citation type="submission" date="2022-03" db="EMBL/GenBank/DDBJ databases">
        <authorList>
            <person name="Leyn A S."/>
        </authorList>
    </citation>
    <scope>NUCLEOTIDE SEQUENCE</scope>
    <source>
        <strain evidence="10">Streptomyces globisporus 4-3</strain>
    </source>
</reference>
<dbReference type="PANTHER" id="PTHR30572:SF4">
    <property type="entry name" value="ABC TRANSPORTER PERMEASE YTRF"/>
    <property type="match status" value="1"/>
</dbReference>
<feature type="transmembrane region" description="Helical" evidence="8">
    <location>
        <begin position="308"/>
        <end position="330"/>
    </location>
</feature>
<feature type="domain" description="ABC3 transporter permease C-terminal" evidence="9">
    <location>
        <begin position="309"/>
        <end position="423"/>
    </location>
</feature>
<dbReference type="Pfam" id="PF02687">
    <property type="entry name" value="FtsX"/>
    <property type="match status" value="2"/>
</dbReference>
<evidence type="ECO:0000256" key="2">
    <source>
        <dbReference type="ARBA" id="ARBA00022475"/>
    </source>
</evidence>
<feature type="transmembrane region" description="Helical" evidence="8">
    <location>
        <begin position="1096"/>
        <end position="1116"/>
    </location>
</feature>
<dbReference type="EMBL" id="CAKXYP010000004">
    <property type="protein sequence ID" value="CAH9414554.1"/>
    <property type="molecule type" value="Genomic_DNA"/>
</dbReference>
<keyword evidence="5 8" id="KW-0472">Membrane</keyword>
<name>A0ABM9GSW1_STRGL</name>
<feature type="transmembrane region" description="Helical" evidence="8">
    <location>
        <begin position="440"/>
        <end position="459"/>
    </location>
</feature>
<dbReference type="InterPro" id="IPR050250">
    <property type="entry name" value="Macrolide_Exporter_MacB"/>
</dbReference>
<feature type="domain" description="ABC3 transporter permease C-terminal" evidence="9">
    <location>
        <begin position="1000"/>
        <end position="1115"/>
    </location>
</feature>
<comment type="subcellular location">
    <subcellularLocation>
        <location evidence="1">Cell membrane</location>
        <topology evidence="1">Multi-pass membrane protein</topology>
    </subcellularLocation>
</comment>
<sequence>MVFRGLGDQVTGFVLLRVRAHRLLLSAAVLAVLLTTSVLAALTAFSGSVGDAALRHTLTHRSAASAALVVSASVDHEQRAEADEAVRKASRDAFDGLPVTVGKLESSGSYALPRSLQDPAARRGDPDLTHFAALDRDRVRITEGRAPAASDGTGPVQVALPVVAAEALKLKPGARLTVTDRLRNDKKQRVLVTGVYEAADRADPYWQLDPLGGRGVRKLAFTTYGPLLTDPSVLASGALGGGQTSWLAAADFSTLTTGSMAGLRDASAGAPKALAAAPVFKAGVTARMSLPTVLDQLDRALLVSRSTLMIVAVQLVLLAAYALLLVARLLNSERDGERELLRARGGSRGRITSFAAIEALLLAVPAAVVAPLLAGPLTGLLAERSALSRIGLDVGAASTGTVWLVSAAVALACALAVVAPSLTAGAGGRRTRAASLPGPVRAGADLGLLLIAGVAYWQLDRQAGGGALTGDRAGNLGIDPLLVTAPALALLAGTVLTLRLLPPAARLAERRAAKGRGLPAALAGWQFSRRPLRGAGPVLLLVLSVAMGMLAIGQSASWNRSQSDQADFGSGASVRLVGGHGSGPASAGIYSGLDGVRQAAPAHRTTVEASGGRTAEILALDTAHADEAMLMRSDLAGGSPRRVFDTIAPQRAPRPGLVLPKDSTRVQMDLRITTVSPKRSEAAPGTSPPVVTVLLEDRYGLPYRFLAGPVPVDGRPVPVSFAVSAAGGLAVTGIEVDDEPPYGRAEKRRVTVSDVRVVTGSGDDKASGSGSPEGSEGSAGSEDPAGQGRPERPVPVSGSVRWDASMALTVSGDSRPGATPVRNGTSGLPDFTYATGVSSEDTWEPTTSTLRITAARPKAAPLKAVATDAYLKSTNAKLGDEIDLTLAGNTVRVTLADVVRRLPTTGAAELSGAADPAQYGGALLLDLKAVTELLAGRTTATIEATEWWLSADRGDAPKVAAALRALPDTDPAQVLVRAEAARQLVDDPLGAGPQSALPAVAVVAAALAAVGFAVSASGSRRERAAELGVLRALGAPRRRLARMIAAEQGVLIALALLIGLGIGTVLTRAVVPLIVLTGQADRPVPPVLVELPAGQVAALLAGVAALPLVIVATMALRRGDPAVTLRHQGDH</sequence>
<feature type="transmembrane region" description="Helical" evidence="8">
    <location>
        <begin position="538"/>
        <end position="558"/>
    </location>
</feature>
<proteinExistence type="inferred from homology"/>
<evidence type="ECO:0000256" key="6">
    <source>
        <dbReference type="ARBA" id="ARBA00038076"/>
    </source>
</evidence>
<feature type="region of interest" description="Disordered" evidence="7">
    <location>
        <begin position="735"/>
        <end position="797"/>
    </location>
</feature>
<feature type="transmembrane region" description="Helical" evidence="8">
    <location>
        <begin position="1049"/>
        <end position="1076"/>
    </location>
</feature>
<feature type="transmembrane region" description="Helical" evidence="8">
    <location>
        <begin position="481"/>
        <end position="501"/>
    </location>
</feature>
<evidence type="ECO:0000256" key="3">
    <source>
        <dbReference type="ARBA" id="ARBA00022692"/>
    </source>
</evidence>
<keyword evidence="2" id="KW-1003">Cell membrane</keyword>
<evidence type="ECO:0000256" key="8">
    <source>
        <dbReference type="SAM" id="Phobius"/>
    </source>
</evidence>
<dbReference type="PANTHER" id="PTHR30572">
    <property type="entry name" value="MEMBRANE COMPONENT OF TRANSPORTER-RELATED"/>
    <property type="match status" value="1"/>
</dbReference>
<keyword evidence="4 8" id="KW-1133">Transmembrane helix</keyword>
<gene>
    <name evidence="10" type="ORF">SGL43_01559</name>
</gene>
<evidence type="ECO:0000313" key="11">
    <source>
        <dbReference type="Proteomes" id="UP001154015"/>
    </source>
</evidence>
<comment type="caution">
    <text evidence="10">The sequence shown here is derived from an EMBL/GenBank/DDBJ whole genome shotgun (WGS) entry which is preliminary data.</text>
</comment>
<evidence type="ECO:0000256" key="7">
    <source>
        <dbReference type="SAM" id="MobiDB-lite"/>
    </source>
</evidence>
<evidence type="ECO:0000256" key="1">
    <source>
        <dbReference type="ARBA" id="ARBA00004651"/>
    </source>
</evidence>
<organism evidence="10 11">
    <name type="scientific">Streptomyces globisporus</name>
    <dbReference type="NCBI Taxonomy" id="1908"/>
    <lineage>
        <taxon>Bacteria</taxon>
        <taxon>Bacillati</taxon>
        <taxon>Actinomycetota</taxon>
        <taxon>Actinomycetes</taxon>
        <taxon>Kitasatosporales</taxon>
        <taxon>Streptomycetaceae</taxon>
        <taxon>Streptomyces</taxon>
    </lineage>
</organism>
<evidence type="ECO:0000256" key="5">
    <source>
        <dbReference type="ARBA" id="ARBA00023136"/>
    </source>
</evidence>
<evidence type="ECO:0000313" key="10">
    <source>
        <dbReference type="EMBL" id="CAH9414554.1"/>
    </source>
</evidence>
<feature type="compositionally biased region" description="Low complexity" evidence="7">
    <location>
        <begin position="752"/>
        <end position="786"/>
    </location>
</feature>
<feature type="transmembrane region" description="Helical" evidence="8">
    <location>
        <begin position="394"/>
        <end position="419"/>
    </location>
</feature>
<comment type="similarity">
    <text evidence="6">Belongs to the ABC-4 integral membrane protein family.</text>
</comment>
<feature type="transmembrane region" description="Helical" evidence="8">
    <location>
        <begin position="996"/>
        <end position="1014"/>
    </location>
</feature>
<keyword evidence="3 8" id="KW-0812">Transmembrane</keyword>
<evidence type="ECO:0000256" key="4">
    <source>
        <dbReference type="ARBA" id="ARBA00022989"/>
    </source>
</evidence>
<dbReference type="InterPro" id="IPR003838">
    <property type="entry name" value="ABC3_permease_C"/>
</dbReference>
<evidence type="ECO:0000259" key="9">
    <source>
        <dbReference type="Pfam" id="PF02687"/>
    </source>
</evidence>
<accession>A0ABM9GSW1</accession>
<protein>
    <recommendedName>
        <fullName evidence="9">ABC3 transporter permease C-terminal domain-containing protein</fullName>
    </recommendedName>
</protein>
<feature type="region of interest" description="Disordered" evidence="7">
    <location>
        <begin position="808"/>
        <end position="827"/>
    </location>
</feature>
<keyword evidence="11" id="KW-1185">Reference proteome</keyword>